<comment type="caution">
    <text evidence="1">The sequence shown here is derived from an EMBL/GenBank/DDBJ whole genome shotgun (WGS) entry which is preliminary data.</text>
</comment>
<dbReference type="RefSeq" id="WP_311761722.1">
    <property type="nucleotide sequence ID" value="NZ_JAVRQI010000028.1"/>
</dbReference>
<proteinExistence type="predicted"/>
<reference evidence="2" key="1">
    <citation type="submission" date="2023-07" db="EMBL/GenBank/DDBJ databases">
        <title>Characterization of two Paracoccaceae strains isolated from Phycosphere and proposal of Xinfangfangia lacusdiani sp. nov.</title>
        <authorList>
            <person name="Deng Y."/>
            <person name="Zhang Y.Q."/>
        </authorList>
    </citation>
    <scope>NUCLEOTIDE SEQUENCE [LARGE SCALE GENOMIC DNA]</scope>
    <source>
        <strain evidence="2">CPCC 101403</strain>
    </source>
</reference>
<protein>
    <submittedName>
        <fullName evidence="1">Uncharacterized protein</fullName>
    </submittedName>
</protein>
<evidence type="ECO:0000313" key="1">
    <source>
        <dbReference type="EMBL" id="MDT1064637.1"/>
    </source>
</evidence>
<sequence>MTTDIKKFSDLNGGAAAILKNQKIKRWILAVPLHDSKAVVEHAAKKAAIVRAKKLPYVDVDFQIIIQDRETFDADTWNHRMLLRRRIRPVVPEPTDDEIAVLSEGDQTLADNLRTKMVKRVSDPGELEDVVDDLLRVFVHSENAKDALRYMAPDAYEEVVRLISERLRRLRLGSRKLFGDPLDAEIDSLKAAILAAVPNLDPGAADTIALGAVSDWLMRCPLRLD</sequence>
<accession>A0ABU3EK56</accession>
<name>A0ABU3EK56_9RHOB</name>
<evidence type="ECO:0000313" key="2">
    <source>
        <dbReference type="Proteomes" id="UP001251085"/>
    </source>
</evidence>
<organism evidence="1 2">
    <name type="scientific">Paracoccus broussonetiae</name>
    <dbReference type="NCBI Taxonomy" id="3075834"/>
    <lineage>
        <taxon>Bacteria</taxon>
        <taxon>Pseudomonadati</taxon>
        <taxon>Pseudomonadota</taxon>
        <taxon>Alphaproteobacteria</taxon>
        <taxon>Rhodobacterales</taxon>
        <taxon>Paracoccaceae</taxon>
        <taxon>Paracoccus</taxon>
    </lineage>
</organism>
<gene>
    <name evidence="1" type="ORF">RM190_22460</name>
</gene>
<keyword evidence="2" id="KW-1185">Reference proteome</keyword>
<dbReference type="Proteomes" id="UP001251085">
    <property type="component" value="Unassembled WGS sequence"/>
</dbReference>
<dbReference type="EMBL" id="JAVRQI010000028">
    <property type="protein sequence ID" value="MDT1064637.1"/>
    <property type="molecule type" value="Genomic_DNA"/>
</dbReference>